<protein>
    <submittedName>
        <fullName evidence="8">Taurine-binding periplasmic protein</fullName>
    </submittedName>
</protein>
<evidence type="ECO:0000256" key="3">
    <source>
        <dbReference type="ARBA" id="ARBA00022475"/>
    </source>
</evidence>
<dbReference type="GO" id="GO:0016020">
    <property type="term" value="C:membrane"/>
    <property type="evidence" value="ECO:0007669"/>
    <property type="project" value="InterPro"/>
</dbReference>
<dbReference type="RefSeq" id="WP_067091142.1">
    <property type="nucleotide sequence ID" value="NZ_LWMV01000167.1"/>
</dbReference>
<dbReference type="STRING" id="49547.MBCUR_10410"/>
<dbReference type="SMART" id="SM00062">
    <property type="entry name" value="PBPb"/>
    <property type="match status" value="1"/>
</dbReference>
<keyword evidence="9" id="KW-1185">Reference proteome</keyword>
<feature type="domain" description="Solute-binding protein family 3/N-terminal" evidence="7">
    <location>
        <begin position="33"/>
        <end position="246"/>
    </location>
</feature>
<evidence type="ECO:0000256" key="5">
    <source>
        <dbReference type="ARBA" id="ARBA00023136"/>
    </source>
</evidence>
<dbReference type="CDD" id="cd13553">
    <property type="entry name" value="PBP2_NrtA_CpmA_like"/>
    <property type="match status" value="1"/>
</dbReference>
<comment type="subcellular location">
    <subcellularLocation>
        <location evidence="1">Endomembrane system</location>
    </subcellularLocation>
</comment>
<sequence>MDKKYIALIAVVVIIIVAAGAYIGFGSSSDDGTINIGYLPSDHDASALIAEAQGKYEKEGLKVELKQFNNGGDLMAAMASGDIDVGFVGITPVLSSISKNVPVKVVSSVQNEGSGIVVPNSSNVKSVSDLKGKQVATPGVSSIQYMLLMYALKNAGISIDDVKVSDMKVAQLVDAIRTNKLDAIVAYEPYVTQPVEEGIGVEIASSHDILPGHPCCVIVAREDFIKDHVDALKKILNIHKETTDEINANPEKAAESLPKDLFNVDVEKVAMKNVQFTSGLDDSYKDSVMKFQDIEVELGLIKTALTKEQIFKDI</sequence>
<dbReference type="OrthoDB" id="10037at2157"/>
<feature type="transmembrane region" description="Helical" evidence="6">
    <location>
        <begin position="5"/>
        <end position="25"/>
    </location>
</feature>
<dbReference type="NCBIfam" id="TIGR01728">
    <property type="entry name" value="SsuA_fam"/>
    <property type="match status" value="1"/>
</dbReference>
<reference evidence="8 9" key="1">
    <citation type="submission" date="2016-04" db="EMBL/GenBank/DDBJ databases">
        <title>Genome sequence of Methanobrevibacter curvatus DSM 11111.</title>
        <authorList>
            <person name="Poehlein A."/>
            <person name="Seedorf H."/>
            <person name="Daniel R."/>
        </authorList>
    </citation>
    <scope>NUCLEOTIDE SEQUENCE [LARGE SCALE GENOMIC DNA]</scope>
    <source>
        <strain evidence="8 9">DSM 11111</strain>
    </source>
</reference>
<dbReference type="EMBL" id="LWMV01000167">
    <property type="protein sequence ID" value="KZX12504.1"/>
    <property type="molecule type" value="Genomic_DNA"/>
</dbReference>
<keyword evidence="6" id="KW-0812">Transmembrane</keyword>
<evidence type="ECO:0000256" key="6">
    <source>
        <dbReference type="SAM" id="Phobius"/>
    </source>
</evidence>
<organism evidence="8 9">
    <name type="scientific">Methanobrevibacter curvatus</name>
    <dbReference type="NCBI Taxonomy" id="49547"/>
    <lineage>
        <taxon>Archaea</taxon>
        <taxon>Methanobacteriati</taxon>
        <taxon>Methanobacteriota</taxon>
        <taxon>Methanomada group</taxon>
        <taxon>Methanobacteria</taxon>
        <taxon>Methanobacteriales</taxon>
        <taxon>Methanobacteriaceae</taxon>
        <taxon>Methanobrevibacter</taxon>
    </lineage>
</organism>
<evidence type="ECO:0000256" key="1">
    <source>
        <dbReference type="ARBA" id="ARBA00004308"/>
    </source>
</evidence>
<keyword evidence="6" id="KW-1133">Transmembrane helix</keyword>
<dbReference type="PROSITE" id="PS00962">
    <property type="entry name" value="RIBOSOMAL_S2_1"/>
    <property type="match status" value="1"/>
</dbReference>
<evidence type="ECO:0000256" key="2">
    <source>
        <dbReference type="ARBA" id="ARBA00022448"/>
    </source>
</evidence>
<dbReference type="InterPro" id="IPR018130">
    <property type="entry name" value="Ribosomal_uS2_CS"/>
</dbReference>
<dbReference type="PATRIC" id="fig|49547.3.peg.1110"/>
<keyword evidence="5 6" id="KW-0472">Membrane</keyword>
<dbReference type="Pfam" id="PF13379">
    <property type="entry name" value="NMT1_2"/>
    <property type="match status" value="1"/>
</dbReference>
<gene>
    <name evidence="8" type="primary">tauA</name>
    <name evidence="8" type="ORF">MBCUR_10410</name>
</gene>
<evidence type="ECO:0000313" key="9">
    <source>
        <dbReference type="Proteomes" id="UP000077245"/>
    </source>
</evidence>
<accession>A0A166AV23</accession>
<dbReference type="GO" id="GO:0005840">
    <property type="term" value="C:ribosome"/>
    <property type="evidence" value="ECO:0007669"/>
    <property type="project" value="InterPro"/>
</dbReference>
<dbReference type="SUPFAM" id="SSF53850">
    <property type="entry name" value="Periplasmic binding protein-like II"/>
    <property type="match status" value="1"/>
</dbReference>
<evidence type="ECO:0000313" key="8">
    <source>
        <dbReference type="EMBL" id="KZX12504.1"/>
    </source>
</evidence>
<dbReference type="Gene3D" id="3.40.190.10">
    <property type="entry name" value="Periplasmic binding protein-like II"/>
    <property type="match status" value="2"/>
</dbReference>
<dbReference type="InterPro" id="IPR044527">
    <property type="entry name" value="NrtA/CpmA_ABC-bd_dom"/>
</dbReference>
<keyword evidence="2" id="KW-0813">Transport</keyword>
<dbReference type="AlphaFoldDB" id="A0A166AV23"/>
<dbReference type="GO" id="GO:0012505">
    <property type="term" value="C:endomembrane system"/>
    <property type="evidence" value="ECO:0007669"/>
    <property type="project" value="UniProtKB-SubCell"/>
</dbReference>
<name>A0A166AV23_9EURY</name>
<evidence type="ECO:0000256" key="4">
    <source>
        <dbReference type="ARBA" id="ARBA00022519"/>
    </source>
</evidence>
<dbReference type="PANTHER" id="PTHR30024">
    <property type="entry name" value="ALIPHATIC SULFONATES-BINDING PROTEIN-RELATED"/>
    <property type="match status" value="1"/>
</dbReference>
<comment type="caution">
    <text evidence="8">The sequence shown here is derived from an EMBL/GenBank/DDBJ whole genome shotgun (WGS) entry which is preliminary data.</text>
</comment>
<dbReference type="InterPro" id="IPR010067">
    <property type="entry name" value="ABC_SsuA_sub-bd"/>
</dbReference>
<dbReference type="InterPro" id="IPR001638">
    <property type="entry name" value="Solute-binding_3/MltF_N"/>
</dbReference>
<dbReference type="GO" id="GO:0003735">
    <property type="term" value="F:structural constituent of ribosome"/>
    <property type="evidence" value="ECO:0007669"/>
    <property type="project" value="InterPro"/>
</dbReference>
<dbReference type="Proteomes" id="UP000077245">
    <property type="component" value="Unassembled WGS sequence"/>
</dbReference>
<evidence type="ECO:0000259" key="7">
    <source>
        <dbReference type="SMART" id="SM00062"/>
    </source>
</evidence>
<keyword evidence="3" id="KW-1003">Cell membrane</keyword>
<proteinExistence type="predicted"/>
<keyword evidence="4" id="KW-0997">Cell inner membrane</keyword>
<dbReference type="GO" id="GO:0042626">
    <property type="term" value="F:ATPase-coupled transmembrane transporter activity"/>
    <property type="evidence" value="ECO:0007669"/>
    <property type="project" value="InterPro"/>
</dbReference>
<dbReference type="GO" id="GO:0006412">
    <property type="term" value="P:translation"/>
    <property type="evidence" value="ECO:0007669"/>
    <property type="project" value="InterPro"/>
</dbReference>